<feature type="transmembrane region" description="Helical" evidence="8">
    <location>
        <begin position="14"/>
        <end position="31"/>
    </location>
</feature>
<evidence type="ECO:0000256" key="4">
    <source>
        <dbReference type="ARBA" id="ARBA00022692"/>
    </source>
</evidence>
<evidence type="ECO:0000256" key="2">
    <source>
        <dbReference type="ARBA" id="ARBA00006683"/>
    </source>
</evidence>
<evidence type="ECO:0000256" key="7">
    <source>
        <dbReference type="SAM" id="MobiDB-lite"/>
    </source>
</evidence>
<dbReference type="Proteomes" id="UP000574133">
    <property type="component" value="Unassembled WGS sequence"/>
</dbReference>
<gene>
    <name evidence="10" type="ORF">H4Q31_05730</name>
</gene>
<organism evidence="10 11">
    <name type="scientific">Cohnella lubricantis</name>
    <dbReference type="NCBI Taxonomy" id="2163172"/>
    <lineage>
        <taxon>Bacteria</taxon>
        <taxon>Bacillati</taxon>
        <taxon>Bacillota</taxon>
        <taxon>Bacilli</taxon>
        <taxon>Bacillales</taxon>
        <taxon>Paenibacillaceae</taxon>
        <taxon>Cohnella</taxon>
    </lineage>
</organism>
<sequence length="250" mass="28391">MELKDYVAVIRKRLWLILLLVVVSTIVTFVYTNQQYQPIYEAATKLIVNKTLDDSVVGIEQMDYGALNVNIELINTYREIIRTPAIMDKVIQRYPELDVSSESLIDRVQIFALNNTQVMAIYVQDYSYEQAARIVNAVSEVFKSEIPNIMKVDNIMILNTADETDPNPQPINFKSNQAIVLAVAISLIFGVGIAFLLEFLDDSVKTENDVQQVFGRPVLAIVEPPKPKKPQSFSRKPFRREAGEIVANRH</sequence>
<dbReference type="AlphaFoldDB" id="A0A841TC68"/>
<evidence type="ECO:0000256" key="3">
    <source>
        <dbReference type="ARBA" id="ARBA00022475"/>
    </source>
</evidence>
<keyword evidence="5 8" id="KW-1133">Transmembrane helix</keyword>
<evidence type="ECO:0000256" key="8">
    <source>
        <dbReference type="SAM" id="Phobius"/>
    </source>
</evidence>
<evidence type="ECO:0000313" key="10">
    <source>
        <dbReference type="EMBL" id="MBB6676830.1"/>
    </source>
</evidence>
<evidence type="ECO:0000256" key="5">
    <source>
        <dbReference type="ARBA" id="ARBA00022989"/>
    </source>
</evidence>
<dbReference type="PANTHER" id="PTHR32309:SF13">
    <property type="entry name" value="FERRIC ENTEROBACTIN TRANSPORT PROTEIN FEPE"/>
    <property type="match status" value="1"/>
</dbReference>
<dbReference type="RefSeq" id="WP_185178119.1">
    <property type="nucleotide sequence ID" value="NZ_CBCSEP010000001.1"/>
</dbReference>
<evidence type="ECO:0000256" key="6">
    <source>
        <dbReference type="ARBA" id="ARBA00023136"/>
    </source>
</evidence>
<dbReference type="EMBL" id="JACJVN010000023">
    <property type="protein sequence ID" value="MBB6676830.1"/>
    <property type="molecule type" value="Genomic_DNA"/>
</dbReference>
<feature type="transmembrane region" description="Helical" evidence="8">
    <location>
        <begin position="178"/>
        <end position="197"/>
    </location>
</feature>
<keyword evidence="6 8" id="KW-0472">Membrane</keyword>
<proteinExistence type="inferred from homology"/>
<comment type="subcellular location">
    <subcellularLocation>
        <location evidence="1">Cell membrane</location>
        <topology evidence="1">Multi-pass membrane protein</topology>
    </subcellularLocation>
</comment>
<dbReference type="InterPro" id="IPR003856">
    <property type="entry name" value="LPS_length_determ_N"/>
</dbReference>
<keyword evidence="11" id="KW-1185">Reference proteome</keyword>
<evidence type="ECO:0000259" key="9">
    <source>
        <dbReference type="Pfam" id="PF02706"/>
    </source>
</evidence>
<feature type="region of interest" description="Disordered" evidence="7">
    <location>
        <begin position="225"/>
        <end position="250"/>
    </location>
</feature>
<feature type="domain" description="Polysaccharide chain length determinant N-terminal" evidence="9">
    <location>
        <begin position="2"/>
        <end position="92"/>
    </location>
</feature>
<keyword evidence="4 8" id="KW-0812">Transmembrane</keyword>
<accession>A0A841TC68</accession>
<dbReference type="PANTHER" id="PTHR32309">
    <property type="entry name" value="TYROSINE-PROTEIN KINASE"/>
    <property type="match status" value="1"/>
</dbReference>
<dbReference type="InterPro" id="IPR050445">
    <property type="entry name" value="Bact_polysacc_biosynth/exp"/>
</dbReference>
<dbReference type="Pfam" id="PF02706">
    <property type="entry name" value="Wzz"/>
    <property type="match status" value="1"/>
</dbReference>
<name>A0A841TC68_9BACL</name>
<comment type="similarity">
    <text evidence="2">Belongs to the CpsC/CapA family.</text>
</comment>
<protein>
    <submittedName>
        <fullName evidence="10">Lipopolysaccharide biosynthesis protein</fullName>
    </submittedName>
</protein>
<dbReference type="GO" id="GO:0004713">
    <property type="term" value="F:protein tyrosine kinase activity"/>
    <property type="evidence" value="ECO:0007669"/>
    <property type="project" value="TreeGrafter"/>
</dbReference>
<evidence type="ECO:0000313" key="11">
    <source>
        <dbReference type="Proteomes" id="UP000574133"/>
    </source>
</evidence>
<dbReference type="GO" id="GO:0005886">
    <property type="term" value="C:plasma membrane"/>
    <property type="evidence" value="ECO:0007669"/>
    <property type="project" value="UniProtKB-SubCell"/>
</dbReference>
<evidence type="ECO:0000256" key="1">
    <source>
        <dbReference type="ARBA" id="ARBA00004651"/>
    </source>
</evidence>
<reference evidence="10 11" key="1">
    <citation type="submission" date="2020-08" db="EMBL/GenBank/DDBJ databases">
        <title>Cohnella phylogeny.</title>
        <authorList>
            <person name="Dunlap C."/>
        </authorList>
    </citation>
    <scope>NUCLEOTIDE SEQUENCE [LARGE SCALE GENOMIC DNA]</scope>
    <source>
        <strain evidence="10 11">DSM 103658</strain>
    </source>
</reference>
<comment type="caution">
    <text evidence="10">The sequence shown here is derived from an EMBL/GenBank/DDBJ whole genome shotgun (WGS) entry which is preliminary data.</text>
</comment>
<keyword evidence="3" id="KW-1003">Cell membrane</keyword>